<dbReference type="InterPro" id="IPR006342">
    <property type="entry name" value="FkbM_mtfrase"/>
</dbReference>
<dbReference type="EMBL" id="JAFBIL020000007">
    <property type="protein sequence ID" value="MBZ2209315.1"/>
    <property type="molecule type" value="Genomic_DNA"/>
</dbReference>
<dbReference type="PANTHER" id="PTHR36973:SF4">
    <property type="entry name" value="NODULATION PROTEIN"/>
    <property type="match status" value="1"/>
</dbReference>
<protein>
    <submittedName>
        <fullName evidence="3">FkbM family methyltransferase</fullName>
    </submittedName>
</protein>
<dbReference type="InterPro" id="IPR053188">
    <property type="entry name" value="FkbM_Methyltransferase"/>
</dbReference>
<dbReference type="PANTHER" id="PTHR36973">
    <property type="entry name" value="SLL1456 PROTEIN-RELATED"/>
    <property type="match status" value="1"/>
</dbReference>
<feature type="domain" description="Methyltransferase FkbM" evidence="1">
    <location>
        <begin position="97"/>
        <end position="264"/>
    </location>
</feature>
<reference evidence="3 4" key="1">
    <citation type="submission" date="2021-08" db="EMBL/GenBank/DDBJ databases">
        <title>Massilia sp. R798.</title>
        <authorList>
            <person name="Baek J.H."/>
            <person name="Jung H.S."/>
            <person name="Kim K.R."/>
            <person name="Jeon C.O."/>
        </authorList>
    </citation>
    <scope>NUCLEOTIDE SEQUENCE [LARGE SCALE GENOMIC DNA]</scope>
    <source>
        <strain evidence="3 4">R798</strain>
    </source>
</reference>
<dbReference type="Gene3D" id="3.40.50.150">
    <property type="entry name" value="Vaccinia Virus protein VP39"/>
    <property type="match status" value="1"/>
</dbReference>
<keyword evidence="4" id="KW-1185">Reference proteome</keyword>
<dbReference type="InterPro" id="IPR029063">
    <property type="entry name" value="SAM-dependent_MTases_sf"/>
</dbReference>
<keyword evidence="3" id="KW-0489">Methyltransferase</keyword>
<dbReference type="Proteomes" id="UP000809349">
    <property type="component" value="Unassembled WGS sequence"/>
</dbReference>
<dbReference type="RefSeq" id="WP_223469780.1">
    <property type="nucleotide sequence ID" value="NZ_JAFBIL020000007.1"/>
</dbReference>
<keyword evidence="3" id="KW-0808">Transferase</keyword>
<evidence type="ECO:0000313" key="3">
    <source>
        <dbReference type="EMBL" id="MBZ2209315.1"/>
    </source>
</evidence>
<accession>A0ABS7STQ6</accession>
<evidence type="ECO:0000259" key="1">
    <source>
        <dbReference type="Pfam" id="PF05050"/>
    </source>
</evidence>
<dbReference type="Pfam" id="PF05050">
    <property type="entry name" value="Methyltransf_21"/>
    <property type="match status" value="1"/>
</dbReference>
<dbReference type="GO" id="GO:0032259">
    <property type="term" value="P:methylation"/>
    <property type="evidence" value="ECO:0007669"/>
    <property type="project" value="UniProtKB-KW"/>
</dbReference>
<organism evidence="3 4">
    <name type="scientific">Massilia soli</name>
    <dbReference type="NCBI Taxonomy" id="2792854"/>
    <lineage>
        <taxon>Bacteria</taxon>
        <taxon>Pseudomonadati</taxon>
        <taxon>Pseudomonadota</taxon>
        <taxon>Betaproteobacteria</taxon>
        <taxon>Burkholderiales</taxon>
        <taxon>Oxalobacteraceae</taxon>
        <taxon>Telluria group</taxon>
        <taxon>Massilia</taxon>
    </lineage>
</organism>
<dbReference type="GO" id="GO:0008168">
    <property type="term" value="F:methyltransferase activity"/>
    <property type="evidence" value="ECO:0007669"/>
    <property type="project" value="UniProtKB-KW"/>
</dbReference>
<dbReference type="SUPFAM" id="SSF53335">
    <property type="entry name" value="S-adenosyl-L-methionine-dependent methyltransferases"/>
    <property type="match status" value="1"/>
</dbReference>
<dbReference type="NCBIfam" id="TIGR01444">
    <property type="entry name" value="fkbM_fam"/>
    <property type="match status" value="1"/>
</dbReference>
<evidence type="ECO:0000313" key="4">
    <source>
        <dbReference type="Proteomes" id="UP000809349"/>
    </source>
</evidence>
<feature type="domain" description="DUF4214" evidence="2">
    <location>
        <begin position="18"/>
        <end position="66"/>
    </location>
</feature>
<dbReference type="InterPro" id="IPR025282">
    <property type="entry name" value="DUF4214"/>
</dbReference>
<dbReference type="Pfam" id="PF13946">
    <property type="entry name" value="DUF4214"/>
    <property type="match status" value="1"/>
</dbReference>
<comment type="caution">
    <text evidence="3">The sequence shown here is derived from an EMBL/GenBank/DDBJ whole genome shotgun (WGS) entry which is preliminary data.</text>
</comment>
<sequence>MNQTTTSRDPLVPAQAQQIVRGLYRGLLARDPEPAGLDYWSGVILASGDAGAVLNAIIASDEFIALSAPLARRDGVRARLAAHAIEALAARPLAIVDVGAQELEGEQHVYAALDAHGLPNRVIGFEPLADKLDASQRRNPRITLYPTFIGDGGTHTFHINNFDATSSLLPLNRALTASLVDLSNLATVSTEQVATSTLDAVLADTPYVDFLKLDIQGFELAALQHAGALLARTNVVHCEVSFAEIYQGQALFSEVETLLREHGFYFVDFSSSTHYPYHCASGSTSRDRLGWGDAVFFKRQELVAGEYGLLAQVLIALFVYDKPSLAEFLAARTSASAIFEGEQ</sequence>
<proteinExistence type="predicted"/>
<name>A0ABS7STQ6_9BURK</name>
<evidence type="ECO:0000259" key="2">
    <source>
        <dbReference type="Pfam" id="PF13946"/>
    </source>
</evidence>
<gene>
    <name evidence="3" type="ORF">I4X03_018760</name>
</gene>